<proteinExistence type="inferred from homology"/>
<keyword evidence="3" id="KW-1185">Reference proteome</keyword>
<dbReference type="Proteomes" id="UP000829685">
    <property type="component" value="Unassembled WGS sequence"/>
</dbReference>
<dbReference type="InterPro" id="IPR029063">
    <property type="entry name" value="SAM-dependent_MTases_sf"/>
</dbReference>
<comment type="similarity">
    <text evidence="1">Belongs to the methyltransferase superfamily. LaeA methyltransferase family.</text>
</comment>
<dbReference type="SUPFAM" id="SSF53335">
    <property type="entry name" value="S-adenosyl-L-methionine-dependent methyltransferases"/>
    <property type="match status" value="1"/>
</dbReference>
<gene>
    <name evidence="2" type="ORF">JX265_012939</name>
</gene>
<organism evidence="2 3">
    <name type="scientific">Neoarthrinium moseri</name>
    <dbReference type="NCBI Taxonomy" id="1658444"/>
    <lineage>
        <taxon>Eukaryota</taxon>
        <taxon>Fungi</taxon>
        <taxon>Dikarya</taxon>
        <taxon>Ascomycota</taxon>
        <taxon>Pezizomycotina</taxon>
        <taxon>Sordariomycetes</taxon>
        <taxon>Xylariomycetidae</taxon>
        <taxon>Amphisphaeriales</taxon>
        <taxon>Apiosporaceae</taxon>
        <taxon>Neoarthrinium</taxon>
    </lineage>
</organism>
<evidence type="ECO:0000313" key="3">
    <source>
        <dbReference type="Proteomes" id="UP000829685"/>
    </source>
</evidence>
<dbReference type="OrthoDB" id="2013972at2759"/>
<evidence type="ECO:0000313" key="2">
    <source>
        <dbReference type="EMBL" id="KAI1852911.1"/>
    </source>
</evidence>
<evidence type="ECO:0008006" key="4">
    <source>
        <dbReference type="Google" id="ProtNLM"/>
    </source>
</evidence>
<comment type="caution">
    <text evidence="2">The sequence shown here is derived from an EMBL/GenBank/DDBJ whole genome shotgun (WGS) entry which is preliminary data.</text>
</comment>
<dbReference type="PANTHER" id="PTHR43591:SF102">
    <property type="entry name" value="S-ADENOSYL-L-METHIONINE-DEPENDENT METHYLTRANSFERASE"/>
    <property type="match status" value="1"/>
</dbReference>
<protein>
    <recommendedName>
        <fullName evidence="4">S-adenosyl-L-methionine-dependent methyltransferase</fullName>
    </recommendedName>
</protein>
<dbReference type="EMBL" id="JAFIMR010000060">
    <property type="protein sequence ID" value="KAI1852911.1"/>
    <property type="molecule type" value="Genomic_DNA"/>
</dbReference>
<dbReference type="GO" id="GO:0008168">
    <property type="term" value="F:methyltransferase activity"/>
    <property type="evidence" value="ECO:0007669"/>
    <property type="project" value="TreeGrafter"/>
</dbReference>
<dbReference type="Gene3D" id="3.40.50.150">
    <property type="entry name" value="Vaccinia Virus protein VP39"/>
    <property type="match status" value="1"/>
</dbReference>
<accession>A0A9Q0AI47</accession>
<dbReference type="Pfam" id="PF13489">
    <property type="entry name" value="Methyltransf_23"/>
    <property type="match status" value="1"/>
</dbReference>
<dbReference type="PANTHER" id="PTHR43591">
    <property type="entry name" value="METHYLTRANSFERASE"/>
    <property type="match status" value="1"/>
</dbReference>
<dbReference type="CDD" id="cd02440">
    <property type="entry name" value="AdoMet_MTases"/>
    <property type="match status" value="1"/>
</dbReference>
<dbReference type="AlphaFoldDB" id="A0A9Q0AI47"/>
<evidence type="ECO:0000256" key="1">
    <source>
        <dbReference type="ARBA" id="ARBA00038158"/>
    </source>
</evidence>
<sequence length="435" mass="48571">MAENNVSLGLGDLKQVELEKEGQAASVRAAHHANRKLPGFEAHQPVGESSQYGYSVGYQTQLLLPSQLLSSNPPMQVPPSQLLSEGMPLVNPILSDAANNSQFNRSPPLDAAEYVKKANELINASLERTPGGTSVVEPDSVLDESGRLYHGYNQGKYFLPNDAAEQDRLDFQHKIFLIMLEDWLHLAPMTTVPNFVLDIATGTGTEKYPSSFVIGTDLSAIQPDPRVPNCVFQKDDADAPWVFPAPHPPEAQCVVPCEHRIMFDYIHLRLVATCFDDPRALMRQAYDNLAPGGWIEYQDVSLDLQSKDFEGSAFQKYSEGCVRGAAVMGRDLLIPYKYKAYLEEVGFVDVEHRQLVLPYSPWPQDRKLRQAGLYNLQNGLDGARGFGYKMLRFAEYSPDEVETIVQEAVDYIKDSRNQAWAPLHIVYGRKPLARA</sequence>
<name>A0A9Q0AI47_9PEZI</name>
<reference evidence="2" key="1">
    <citation type="submission" date="2021-03" db="EMBL/GenBank/DDBJ databases">
        <title>Revisited historic fungal species revealed as producer of novel bioactive compounds through whole genome sequencing and comparative genomics.</title>
        <authorList>
            <person name="Vignolle G.A."/>
            <person name="Hochenegger N."/>
            <person name="Mach R.L."/>
            <person name="Mach-Aigner A.R."/>
            <person name="Javad Rahimi M."/>
            <person name="Salim K.A."/>
            <person name="Chan C.M."/>
            <person name="Lim L.B.L."/>
            <person name="Cai F."/>
            <person name="Druzhinina I.S."/>
            <person name="U'Ren J.M."/>
            <person name="Derntl C."/>
        </authorList>
    </citation>
    <scope>NUCLEOTIDE SEQUENCE</scope>
    <source>
        <strain evidence="2">TUCIM 5799</strain>
    </source>
</reference>